<dbReference type="PANTHER" id="PTHR46481:SF10">
    <property type="entry name" value="ZINC FINGER BED DOMAIN-CONTAINING PROTEIN 39"/>
    <property type="match status" value="1"/>
</dbReference>
<organism evidence="6 7">
    <name type="scientific">Cryomyces minteri</name>
    <dbReference type="NCBI Taxonomy" id="331657"/>
    <lineage>
        <taxon>Eukaryota</taxon>
        <taxon>Fungi</taxon>
        <taxon>Dikarya</taxon>
        <taxon>Ascomycota</taxon>
        <taxon>Pezizomycotina</taxon>
        <taxon>Dothideomycetes</taxon>
        <taxon>Dothideomycetes incertae sedis</taxon>
        <taxon>Cryomyces</taxon>
    </lineage>
</organism>
<reference evidence="6 7" key="1">
    <citation type="submission" date="2017-03" db="EMBL/GenBank/DDBJ databases">
        <title>Genomes of endolithic fungi from Antarctica.</title>
        <authorList>
            <person name="Coleine C."/>
            <person name="Masonjones S."/>
            <person name="Stajich J.E."/>
        </authorList>
    </citation>
    <scope>NUCLEOTIDE SEQUENCE [LARGE SCALE GENOMIC DNA]</scope>
    <source>
        <strain evidence="6 7">CCFEE 5187</strain>
    </source>
</reference>
<dbReference type="OrthoDB" id="3791344at2759"/>
<evidence type="ECO:0000256" key="1">
    <source>
        <dbReference type="ARBA" id="ARBA00004123"/>
    </source>
</evidence>
<sequence length="388" mass="44207">DGAVKRKASESLEAIWDRVGQEKRVKQKEQKEEVLRDAVDKRTVTEAVVRLIALHNLPHNAVEWPALRALILTVNYTATNVLPQSHTTVPAILKRSFLLHKDLLKRRMQVSLSKIHFTIDMWIGYFVGDKHTSNDKMCRCISTALAAKGIEWDPIHHRVRCNGHVVNLAVQAFLFAKNQDAVDYAVEQANTKDDDFDETVASKLHKAEAAGWREIGPLGKIHNFAAFVRSSDALHQAFLTLASKTLGLDNDTRWNSWFRLLTKALELRSAINEFTAIHLSKLQDDALSFDDWRFLELTAQFPQPFHRVTKETEGDFATLDMALFTMDVLVQHFKKSQSRYAANQALSSSILTGWYAFGKWYNKSDETAVYAAALILNPQRKMQYIKKN</sequence>
<evidence type="ECO:0000256" key="4">
    <source>
        <dbReference type="ARBA" id="ARBA00022833"/>
    </source>
</evidence>
<keyword evidence="7" id="KW-1185">Reference proteome</keyword>
<keyword evidence="4" id="KW-0862">Zinc</keyword>
<dbReference type="STRING" id="331657.A0A4U0WM83"/>
<keyword evidence="3" id="KW-0863">Zinc-finger</keyword>
<feature type="non-terminal residue" evidence="6">
    <location>
        <position position="1"/>
    </location>
</feature>
<proteinExistence type="predicted"/>
<dbReference type="Proteomes" id="UP000308768">
    <property type="component" value="Unassembled WGS sequence"/>
</dbReference>
<evidence type="ECO:0000256" key="5">
    <source>
        <dbReference type="ARBA" id="ARBA00023242"/>
    </source>
</evidence>
<evidence type="ECO:0000313" key="7">
    <source>
        <dbReference type="Proteomes" id="UP000308768"/>
    </source>
</evidence>
<comment type="subcellular location">
    <subcellularLocation>
        <location evidence="1">Nucleus</location>
    </subcellularLocation>
</comment>
<dbReference type="EMBL" id="NAJN01001381">
    <property type="protein sequence ID" value="TKA63593.1"/>
    <property type="molecule type" value="Genomic_DNA"/>
</dbReference>
<dbReference type="GO" id="GO:0005634">
    <property type="term" value="C:nucleus"/>
    <property type="evidence" value="ECO:0007669"/>
    <property type="project" value="UniProtKB-SubCell"/>
</dbReference>
<evidence type="ECO:0000256" key="3">
    <source>
        <dbReference type="ARBA" id="ARBA00022771"/>
    </source>
</evidence>
<keyword evidence="5" id="KW-0539">Nucleus</keyword>
<dbReference type="AlphaFoldDB" id="A0A4U0WM83"/>
<keyword evidence="2" id="KW-0479">Metal-binding</keyword>
<name>A0A4U0WM83_9PEZI</name>
<evidence type="ECO:0000313" key="6">
    <source>
        <dbReference type="EMBL" id="TKA63593.1"/>
    </source>
</evidence>
<accession>A0A4U0WM83</accession>
<dbReference type="InterPro" id="IPR052035">
    <property type="entry name" value="ZnF_BED_domain_contain"/>
</dbReference>
<dbReference type="GO" id="GO:0008270">
    <property type="term" value="F:zinc ion binding"/>
    <property type="evidence" value="ECO:0007669"/>
    <property type="project" value="UniProtKB-KW"/>
</dbReference>
<gene>
    <name evidence="6" type="ORF">B0A49_09385</name>
</gene>
<dbReference type="SUPFAM" id="SSF53098">
    <property type="entry name" value="Ribonuclease H-like"/>
    <property type="match status" value="1"/>
</dbReference>
<comment type="caution">
    <text evidence="6">The sequence shown here is derived from an EMBL/GenBank/DDBJ whole genome shotgun (WGS) entry which is preliminary data.</text>
</comment>
<dbReference type="PANTHER" id="PTHR46481">
    <property type="entry name" value="ZINC FINGER BED DOMAIN-CONTAINING PROTEIN 4"/>
    <property type="match status" value="1"/>
</dbReference>
<protein>
    <recommendedName>
        <fullName evidence="8">hAT-like transposase RNase-H fold domain-containing protein</fullName>
    </recommendedName>
</protein>
<dbReference type="InterPro" id="IPR012337">
    <property type="entry name" value="RNaseH-like_sf"/>
</dbReference>
<evidence type="ECO:0000256" key="2">
    <source>
        <dbReference type="ARBA" id="ARBA00022723"/>
    </source>
</evidence>
<evidence type="ECO:0008006" key="8">
    <source>
        <dbReference type="Google" id="ProtNLM"/>
    </source>
</evidence>